<feature type="region of interest" description="Disordered" evidence="7">
    <location>
        <begin position="142"/>
        <end position="170"/>
    </location>
</feature>
<keyword evidence="12" id="KW-1185">Reference proteome</keyword>
<dbReference type="SMART" id="SM00180">
    <property type="entry name" value="EGF_Lam"/>
    <property type="match status" value="5"/>
</dbReference>
<evidence type="ECO:0000256" key="3">
    <source>
        <dbReference type="ARBA" id="ARBA00023157"/>
    </source>
</evidence>
<keyword evidence="8" id="KW-0812">Transmembrane</keyword>
<dbReference type="Gene3D" id="2.10.25.10">
    <property type="entry name" value="Laminin"/>
    <property type="match status" value="5"/>
</dbReference>
<feature type="disulfide bond" evidence="6">
    <location>
        <begin position="249"/>
        <end position="258"/>
    </location>
</feature>
<dbReference type="SUPFAM" id="SSF57196">
    <property type="entry name" value="EGF/Laminin"/>
    <property type="match status" value="5"/>
</dbReference>
<dbReference type="InterPro" id="IPR056863">
    <property type="entry name" value="LMN_ATRN_NET-like_EGF"/>
</dbReference>
<keyword evidence="3 6" id="KW-1015">Disulfide bond</keyword>
<feature type="domain" description="Laminin EGF-like" evidence="10">
    <location>
        <begin position="276"/>
        <end position="325"/>
    </location>
</feature>
<reference evidence="11" key="2">
    <citation type="submission" date="2025-08" db="UniProtKB">
        <authorList>
            <consortium name="Ensembl"/>
        </authorList>
    </citation>
    <scope>IDENTIFICATION</scope>
</reference>
<feature type="transmembrane region" description="Helical" evidence="8">
    <location>
        <begin position="498"/>
        <end position="521"/>
    </location>
</feature>
<dbReference type="Pfam" id="PF00053">
    <property type="entry name" value="EGF_laminin"/>
    <property type="match status" value="4"/>
</dbReference>
<evidence type="ECO:0000256" key="6">
    <source>
        <dbReference type="PROSITE-ProRule" id="PRU00460"/>
    </source>
</evidence>
<sequence length="587" mass="62549">MKCELGTMLRSTMLELLLFSLTAGLYRAAPRASNNNEQLSVSKQPAMSEITLGQLGTTMPNYLPEDNVRLSTISALSPVFSATTSANRITGKTTKSSQTNKLTRTAKTTISESISESSVKNNDGTVDITPIIYTGIFRTTTPTASTISPSRTPETKTHSSSTSQPLPVPTTDTQQTEFLCNCSSEGSLDLDRCDRSTGQCVCLLGYMGLRCADCQEAHFNNGTTGCIPCSCDSYGALGPLCDSSGMCVCKTGVYGDKCDDCHPGFFRFSSTGCQPCQCNNHSSYCHPQSGICLNCQGNTKGPGCEECKYNFYRRPSAALTEVCVPCPCSSVTSSGSCHLDPRGQSVCDQCKPEYQGPHCDQCRGGFYNADSICLPCNCSGNADPGTSPRICNPETGHCLSCVNNTSGKHCERCAEGYVGSAIIHSCKAIVTPTPEQNTTTTTTTTLTLRSTPSSGHTMTSTSNATTTQLTTTASSTTPGLLANTTAAISEVSWTQFNVIVLAVIIVAVVVLMGVAGGIYTYREYRNRKLNAPFWTIELKEDNISISSYHDSLPNMGDVSGLLEEEASMEVAPNGQLALSSPINMYKA</sequence>
<feature type="domain" description="Laminin EGF-like" evidence="10">
    <location>
        <begin position="180"/>
        <end position="228"/>
    </location>
</feature>
<accession>A0A8C7WGZ4</accession>
<dbReference type="FunFam" id="2.10.25.10:FF:000188">
    <property type="entry name" value="Laminin subunit gamma 2"/>
    <property type="match status" value="3"/>
</dbReference>
<evidence type="ECO:0000259" key="10">
    <source>
        <dbReference type="PROSITE" id="PS50027"/>
    </source>
</evidence>
<feature type="compositionally biased region" description="Low complexity" evidence="7">
    <location>
        <begin position="438"/>
        <end position="448"/>
    </location>
</feature>
<dbReference type="GeneTree" id="ENSGT00940000167171"/>
<comment type="caution">
    <text evidence="6">Lacks conserved residue(s) required for the propagation of feature annotation.</text>
</comment>
<dbReference type="PANTHER" id="PTHR10574">
    <property type="entry name" value="NETRIN/LAMININ-RELATED"/>
    <property type="match status" value="1"/>
</dbReference>
<dbReference type="Ensembl" id="ENSOMYT00000102216.2">
    <property type="protein sequence ID" value="ENSOMYP00000094009.2"/>
    <property type="gene ID" value="ENSOMYG00000042991.2"/>
</dbReference>
<evidence type="ECO:0000256" key="1">
    <source>
        <dbReference type="ARBA" id="ARBA00022729"/>
    </source>
</evidence>
<keyword evidence="5 6" id="KW-0424">Laminin EGF-like domain</keyword>
<feature type="chain" id="PRO_5035461587" description="Laminin EGF-like domain-containing protein" evidence="9">
    <location>
        <begin position="29"/>
        <end position="587"/>
    </location>
</feature>
<dbReference type="PROSITE" id="PS01248">
    <property type="entry name" value="EGF_LAM_1"/>
    <property type="match status" value="2"/>
</dbReference>
<feature type="disulfide bond" evidence="6">
    <location>
        <begin position="202"/>
        <end position="211"/>
    </location>
</feature>
<dbReference type="Proteomes" id="UP000694395">
    <property type="component" value="Chromosome 5"/>
</dbReference>
<keyword evidence="2" id="KW-0677">Repeat</keyword>
<dbReference type="PRINTS" id="PR00011">
    <property type="entry name" value="EGFLAMININ"/>
</dbReference>
<feature type="compositionally biased region" description="Low complexity" evidence="7">
    <location>
        <begin position="457"/>
        <end position="471"/>
    </location>
</feature>
<proteinExistence type="predicted"/>
<keyword evidence="1 9" id="KW-0732">Signal</keyword>
<evidence type="ECO:0000256" key="8">
    <source>
        <dbReference type="SAM" id="Phobius"/>
    </source>
</evidence>
<feature type="signal peptide" evidence="9">
    <location>
        <begin position="1"/>
        <end position="28"/>
    </location>
</feature>
<dbReference type="GO" id="GO:0009888">
    <property type="term" value="P:tissue development"/>
    <property type="evidence" value="ECO:0007669"/>
    <property type="project" value="TreeGrafter"/>
</dbReference>
<dbReference type="RefSeq" id="XP_036832731.1">
    <property type="nucleotide sequence ID" value="XM_036976836.1"/>
</dbReference>
<evidence type="ECO:0000313" key="12">
    <source>
        <dbReference type="Proteomes" id="UP000694395"/>
    </source>
</evidence>
<organism evidence="11 12">
    <name type="scientific">Oncorhynchus mykiss</name>
    <name type="common">Rainbow trout</name>
    <name type="synonym">Salmo gairdneri</name>
    <dbReference type="NCBI Taxonomy" id="8022"/>
    <lineage>
        <taxon>Eukaryota</taxon>
        <taxon>Metazoa</taxon>
        <taxon>Chordata</taxon>
        <taxon>Craniata</taxon>
        <taxon>Vertebrata</taxon>
        <taxon>Euteleostomi</taxon>
        <taxon>Actinopterygii</taxon>
        <taxon>Neopterygii</taxon>
        <taxon>Teleostei</taxon>
        <taxon>Protacanthopterygii</taxon>
        <taxon>Salmoniformes</taxon>
        <taxon>Salmonidae</taxon>
        <taxon>Salmoninae</taxon>
        <taxon>Oncorhynchus</taxon>
    </lineage>
</organism>
<feature type="disulfide bond" evidence="6">
    <location>
        <begin position="401"/>
        <end position="410"/>
    </location>
</feature>
<dbReference type="Pfam" id="PF24973">
    <property type="entry name" value="EGF_LMN_ATRN"/>
    <property type="match status" value="1"/>
</dbReference>
<dbReference type="CDD" id="cd00055">
    <property type="entry name" value="EGF_Lam"/>
    <property type="match status" value="5"/>
</dbReference>
<feature type="compositionally biased region" description="Polar residues" evidence="7">
    <location>
        <begin position="158"/>
        <end position="170"/>
    </location>
</feature>
<keyword evidence="8" id="KW-0472">Membrane</keyword>
<feature type="disulfide bond" evidence="6">
    <location>
        <begin position="295"/>
        <end position="304"/>
    </location>
</feature>
<feature type="domain" description="Laminin EGF-like" evidence="10">
    <location>
        <begin position="229"/>
        <end position="275"/>
    </location>
</feature>
<dbReference type="InterPro" id="IPR002049">
    <property type="entry name" value="LE_dom"/>
</dbReference>
<keyword evidence="8" id="KW-1133">Transmembrane helix</keyword>
<name>A0A8C7WGZ4_ONCMY</name>
<feature type="compositionally biased region" description="Low complexity" evidence="7">
    <location>
        <begin position="142"/>
        <end position="152"/>
    </location>
</feature>
<reference evidence="11" key="3">
    <citation type="submission" date="2025-09" db="UniProtKB">
        <authorList>
            <consortium name="Ensembl"/>
        </authorList>
    </citation>
    <scope>IDENTIFICATION</scope>
</reference>
<feature type="disulfide bond" evidence="6">
    <location>
        <begin position="229"/>
        <end position="241"/>
    </location>
</feature>
<evidence type="ECO:0000256" key="9">
    <source>
        <dbReference type="SAM" id="SignalP"/>
    </source>
</evidence>
<dbReference type="OrthoDB" id="19138at2759"/>
<dbReference type="PROSITE" id="PS50027">
    <property type="entry name" value="EGF_LAM_2"/>
    <property type="match status" value="4"/>
</dbReference>
<keyword evidence="4" id="KW-0325">Glycoprotein</keyword>
<feature type="domain" description="Laminin EGF-like" evidence="10">
    <location>
        <begin position="376"/>
        <end position="428"/>
    </location>
</feature>
<dbReference type="GeneID" id="110523243"/>
<evidence type="ECO:0000256" key="5">
    <source>
        <dbReference type="ARBA" id="ARBA00023292"/>
    </source>
</evidence>
<evidence type="ECO:0000256" key="7">
    <source>
        <dbReference type="SAM" id="MobiDB-lite"/>
    </source>
</evidence>
<feature type="region of interest" description="Disordered" evidence="7">
    <location>
        <begin position="434"/>
        <end position="471"/>
    </location>
</feature>
<dbReference type="GO" id="GO:0005604">
    <property type="term" value="C:basement membrane"/>
    <property type="evidence" value="ECO:0007669"/>
    <property type="project" value="UniProtKB-ARBA"/>
</dbReference>
<evidence type="ECO:0000256" key="4">
    <source>
        <dbReference type="ARBA" id="ARBA00023180"/>
    </source>
</evidence>
<evidence type="ECO:0000256" key="2">
    <source>
        <dbReference type="ARBA" id="ARBA00022737"/>
    </source>
</evidence>
<dbReference type="FunFam" id="2.10.25.10:FF:000067">
    <property type="entry name" value="Laminin subunit gamma 1"/>
    <property type="match status" value="1"/>
</dbReference>
<dbReference type="InterPro" id="IPR050440">
    <property type="entry name" value="Laminin/Netrin_ECM"/>
</dbReference>
<protein>
    <recommendedName>
        <fullName evidence="10">Laminin EGF-like domain-containing protein</fullName>
    </recommendedName>
</protein>
<reference evidence="11" key="1">
    <citation type="submission" date="2020-07" db="EMBL/GenBank/DDBJ databases">
        <title>A long reads based de novo assembly of the rainbow trout Arlee double haploid line genome.</title>
        <authorList>
            <person name="Gao G."/>
            <person name="Palti Y."/>
        </authorList>
    </citation>
    <scope>NUCLEOTIDE SEQUENCE [LARGE SCALE GENOMIC DNA]</scope>
</reference>
<dbReference type="PANTHER" id="PTHR10574:SF406">
    <property type="entry name" value="LAMININ SUBUNIT ALPHA 5"/>
    <property type="match status" value="1"/>
</dbReference>
<evidence type="ECO:0000313" key="11">
    <source>
        <dbReference type="Ensembl" id="ENSOMYP00000094009.2"/>
    </source>
</evidence>
<dbReference type="GO" id="GO:0009887">
    <property type="term" value="P:animal organ morphogenesis"/>
    <property type="evidence" value="ECO:0007669"/>
    <property type="project" value="TreeGrafter"/>
</dbReference>
<dbReference type="AlphaFoldDB" id="A0A8C7WGZ4"/>